<organism evidence="1">
    <name type="scientific">Siphoviridae sp. ctb1k4</name>
    <dbReference type="NCBI Taxonomy" id="2826391"/>
    <lineage>
        <taxon>Viruses</taxon>
        <taxon>Duplodnaviria</taxon>
        <taxon>Heunggongvirae</taxon>
        <taxon>Uroviricota</taxon>
        <taxon>Caudoviricetes</taxon>
    </lineage>
</organism>
<accession>A0A8S5MUI0</accession>
<name>A0A8S5MUI0_9CAUD</name>
<sequence length="31" mass="3677">MAAPSRCIYFQRYKSPLNLRGLFHHKIERGS</sequence>
<dbReference type="EMBL" id="BK014987">
    <property type="protein sequence ID" value="DAD85759.1"/>
    <property type="molecule type" value="Genomic_DNA"/>
</dbReference>
<protein>
    <submittedName>
        <fullName evidence="1">Uncharacterized protein</fullName>
    </submittedName>
</protein>
<proteinExistence type="predicted"/>
<reference evidence="1" key="1">
    <citation type="journal article" date="2021" name="Proc. Natl. Acad. Sci. U.S.A.">
        <title>A Catalog of Tens of Thousands of Viruses from Human Metagenomes Reveals Hidden Associations with Chronic Diseases.</title>
        <authorList>
            <person name="Tisza M.J."/>
            <person name="Buck C.B."/>
        </authorList>
    </citation>
    <scope>NUCLEOTIDE SEQUENCE</scope>
    <source>
        <strain evidence="1">Ctb1k4</strain>
    </source>
</reference>
<evidence type="ECO:0000313" key="1">
    <source>
        <dbReference type="EMBL" id="DAD85759.1"/>
    </source>
</evidence>